<reference evidence="7 8" key="1">
    <citation type="journal article" date="2016" name="Nat. Commun.">
        <title>Thousands of microbial genomes shed light on interconnected biogeochemical processes in an aquifer system.</title>
        <authorList>
            <person name="Anantharaman K."/>
            <person name="Brown C.T."/>
            <person name="Hug L.A."/>
            <person name="Sharon I."/>
            <person name="Castelle C.J."/>
            <person name="Probst A.J."/>
            <person name="Thomas B.C."/>
            <person name="Singh A."/>
            <person name="Wilkins M.J."/>
            <person name="Karaoz U."/>
            <person name="Brodie E.L."/>
            <person name="Williams K.H."/>
            <person name="Hubbard S.S."/>
            <person name="Banfield J.F."/>
        </authorList>
    </citation>
    <scope>NUCLEOTIDE SEQUENCE [LARGE SCALE GENOMIC DNA]</scope>
    <source>
        <strain evidence="8">RIFCSPLOWO2_12_FULL_64_10</strain>
    </source>
</reference>
<feature type="transmembrane region" description="Helical" evidence="6">
    <location>
        <begin position="37"/>
        <end position="56"/>
    </location>
</feature>
<dbReference type="InterPro" id="IPR022791">
    <property type="entry name" value="L-PG_synthase/AglD"/>
</dbReference>
<dbReference type="GO" id="GO:0005886">
    <property type="term" value="C:plasma membrane"/>
    <property type="evidence" value="ECO:0007669"/>
    <property type="project" value="UniProtKB-SubCell"/>
</dbReference>
<comment type="subcellular location">
    <subcellularLocation>
        <location evidence="1">Cell membrane</location>
        <topology evidence="1">Multi-pass membrane protein</topology>
    </subcellularLocation>
</comment>
<keyword evidence="3 6" id="KW-0812">Transmembrane</keyword>
<comment type="caution">
    <text evidence="7">The sequence shown here is derived from an EMBL/GenBank/DDBJ whole genome shotgun (WGS) entry which is preliminary data.</text>
</comment>
<keyword evidence="2" id="KW-1003">Cell membrane</keyword>
<evidence type="ECO:0008006" key="9">
    <source>
        <dbReference type="Google" id="ProtNLM"/>
    </source>
</evidence>
<keyword evidence="5 6" id="KW-0472">Membrane</keyword>
<dbReference type="NCBIfam" id="TIGR00374">
    <property type="entry name" value="flippase-like domain"/>
    <property type="match status" value="1"/>
</dbReference>
<feature type="transmembrane region" description="Helical" evidence="6">
    <location>
        <begin position="264"/>
        <end position="284"/>
    </location>
</feature>
<gene>
    <name evidence="7" type="ORF">A3F84_28470</name>
</gene>
<feature type="transmembrane region" description="Helical" evidence="6">
    <location>
        <begin position="120"/>
        <end position="140"/>
    </location>
</feature>
<evidence type="ECO:0000313" key="7">
    <source>
        <dbReference type="EMBL" id="OGG49813.1"/>
    </source>
</evidence>
<evidence type="ECO:0000256" key="3">
    <source>
        <dbReference type="ARBA" id="ARBA00022692"/>
    </source>
</evidence>
<dbReference type="Pfam" id="PF03706">
    <property type="entry name" value="LPG_synthase_TM"/>
    <property type="match status" value="1"/>
</dbReference>
<protein>
    <recommendedName>
        <fullName evidence="9">TIGR00374 family protein</fullName>
    </recommendedName>
</protein>
<keyword evidence="4 6" id="KW-1133">Transmembrane helix</keyword>
<evidence type="ECO:0000256" key="6">
    <source>
        <dbReference type="SAM" id="Phobius"/>
    </source>
</evidence>
<evidence type="ECO:0000256" key="4">
    <source>
        <dbReference type="ARBA" id="ARBA00022989"/>
    </source>
</evidence>
<feature type="transmembrane region" description="Helical" evidence="6">
    <location>
        <begin position="290"/>
        <end position="309"/>
    </location>
</feature>
<name>A0A1F6CKN0_HANXR</name>
<sequence length="331" mass="36619">MRWKTWIGLLVSVLFLYLSFRKVDLGEMKSALSQAQYLYVLPSIVFLVVGFWIRALRWKILLQPVKPIGMRPLFSATMIGFMANNVLPARLGEFIRADAIGRQAAISRSAAFATIVVERLFDGLTLLLFLVAPLAFASFPDWVRRAGISALGLYGLSIAFLYLLHVRTETAVQMARYLLRPLPGRISEKLIKQLKLFASGLDVLSQGRHLFSTSGLSLVLWMVNIASLQCILEAFNLDLPWYAAFTVEAILALGVVLPSSPGFVGVFQGFCILALALFGISQGVALGFSVVLHASGYIPVTAIGLVYFWKAHLSFKDISGNQEIRKMDRLS</sequence>
<dbReference type="PANTHER" id="PTHR39087">
    <property type="entry name" value="UPF0104 MEMBRANE PROTEIN MJ1595"/>
    <property type="match status" value="1"/>
</dbReference>
<feature type="transmembrane region" description="Helical" evidence="6">
    <location>
        <begin position="146"/>
        <end position="164"/>
    </location>
</feature>
<evidence type="ECO:0000256" key="5">
    <source>
        <dbReference type="ARBA" id="ARBA00023136"/>
    </source>
</evidence>
<dbReference type="EMBL" id="MFKF01000221">
    <property type="protein sequence ID" value="OGG49813.1"/>
    <property type="molecule type" value="Genomic_DNA"/>
</dbReference>
<proteinExistence type="predicted"/>
<evidence type="ECO:0000313" key="8">
    <source>
        <dbReference type="Proteomes" id="UP000178606"/>
    </source>
</evidence>
<dbReference type="PANTHER" id="PTHR39087:SF2">
    <property type="entry name" value="UPF0104 MEMBRANE PROTEIN MJ1595"/>
    <property type="match status" value="1"/>
</dbReference>
<feature type="transmembrane region" description="Helical" evidence="6">
    <location>
        <begin position="215"/>
        <end position="235"/>
    </location>
</feature>
<accession>A0A1F6CKN0</accession>
<evidence type="ECO:0000256" key="1">
    <source>
        <dbReference type="ARBA" id="ARBA00004651"/>
    </source>
</evidence>
<organism evidence="7 8">
    <name type="scientific">Handelsmanbacteria sp. (strain RIFCSPLOWO2_12_FULL_64_10)</name>
    <dbReference type="NCBI Taxonomy" id="1817868"/>
    <lineage>
        <taxon>Bacteria</taxon>
        <taxon>Candidatus Handelsmaniibacteriota</taxon>
    </lineage>
</organism>
<evidence type="ECO:0000256" key="2">
    <source>
        <dbReference type="ARBA" id="ARBA00022475"/>
    </source>
</evidence>
<dbReference type="Proteomes" id="UP000178606">
    <property type="component" value="Unassembled WGS sequence"/>
</dbReference>
<dbReference type="AlphaFoldDB" id="A0A1F6CKN0"/>